<evidence type="ECO:0000256" key="1">
    <source>
        <dbReference type="PROSITE-ProRule" id="PRU00371"/>
    </source>
</evidence>
<dbReference type="InterPro" id="IPR039353">
    <property type="entry name" value="TF_Adf1"/>
</dbReference>
<protein>
    <submittedName>
        <fullName evidence="6">Mediator of RNA polymerase II transcription subunit 26</fullName>
    </submittedName>
</protein>
<feature type="compositionally biased region" description="Polar residues" evidence="2">
    <location>
        <begin position="1"/>
        <end position="10"/>
    </location>
</feature>
<dbReference type="SMART" id="SM00595">
    <property type="entry name" value="MADF"/>
    <property type="match status" value="1"/>
</dbReference>
<dbReference type="InterPro" id="IPR006578">
    <property type="entry name" value="MADF-dom"/>
</dbReference>
<dbReference type="Pfam" id="PF02944">
    <property type="entry name" value="BESS"/>
    <property type="match status" value="1"/>
</dbReference>
<feature type="compositionally biased region" description="Low complexity" evidence="2">
    <location>
        <begin position="11"/>
        <end position="23"/>
    </location>
</feature>
<feature type="compositionally biased region" description="Low complexity" evidence="2">
    <location>
        <begin position="196"/>
        <end position="205"/>
    </location>
</feature>
<organism evidence="5 6">
    <name type="scientific">Drosophila albomicans</name>
    <name type="common">Fruit fly</name>
    <dbReference type="NCBI Taxonomy" id="7291"/>
    <lineage>
        <taxon>Eukaryota</taxon>
        <taxon>Metazoa</taxon>
        <taxon>Ecdysozoa</taxon>
        <taxon>Arthropoda</taxon>
        <taxon>Hexapoda</taxon>
        <taxon>Insecta</taxon>
        <taxon>Pterygota</taxon>
        <taxon>Neoptera</taxon>
        <taxon>Endopterygota</taxon>
        <taxon>Diptera</taxon>
        <taxon>Brachycera</taxon>
        <taxon>Muscomorpha</taxon>
        <taxon>Ephydroidea</taxon>
        <taxon>Drosophilidae</taxon>
        <taxon>Drosophila</taxon>
    </lineage>
</organism>
<evidence type="ECO:0000256" key="2">
    <source>
        <dbReference type="SAM" id="MobiDB-lite"/>
    </source>
</evidence>
<dbReference type="GO" id="GO:0003677">
    <property type="term" value="F:DNA binding"/>
    <property type="evidence" value="ECO:0007669"/>
    <property type="project" value="InterPro"/>
</dbReference>
<dbReference type="RefSeq" id="XP_034108538.1">
    <property type="nucleotide sequence ID" value="XM_034252647.2"/>
</dbReference>
<dbReference type="PROSITE" id="PS51029">
    <property type="entry name" value="MADF"/>
    <property type="match status" value="1"/>
</dbReference>
<dbReference type="AlphaFoldDB" id="A0A6P8X922"/>
<keyword evidence="5" id="KW-1185">Reference proteome</keyword>
<feature type="region of interest" description="Disordered" evidence="2">
    <location>
        <begin position="146"/>
        <end position="258"/>
    </location>
</feature>
<dbReference type="Pfam" id="PF10545">
    <property type="entry name" value="MADF_DNA_bdg"/>
    <property type="match status" value="1"/>
</dbReference>
<feature type="domain" description="BESS" evidence="4">
    <location>
        <begin position="264"/>
        <end position="303"/>
    </location>
</feature>
<feature type="domain" description="MADF" evidence="3">
    <location>
        <begin position="59"/>
        <end position="143"/>
    </location>
</feature>
<dbReference type="GO" id="GO:0006357">
    <property type="term" value="P:regulation of transcription by RNA polymerase II"/>
    <property type="evidence" value="ECO:0007669"/>
    <property type="project" value="TreeGrafter"/>
</dbReference>
<accession>A0A6P8X922</accession>
<dbReference type="InterPro" id="IPR004210">
    <property type="entry name" value="BESS_motif"/>
</dbReference>
<dbReference type="GO" id="GO:0005667">
    <property type="term" value="C:transcription regulator complex"/>
    <property type="evidence" value="ECO:0007669"/>
    <property type="project" value="TreeGrafter"/>
</dbReference>
<name>A0A6P8X922_DROAB</name>
<evidence type="ECO:0000313" key="6">
    <source>
        <dbReference type="RefSeq" id="XP_034108538.1"/>
    </source>
</evidence>
<keyword evidence="1" id="KW-0539">Nucleus</keyword>
<dbReference type="Proteomes" id="UP000515160">
    <property type="component" value="Chromosome 3"/>
</dbReference>
<evidence type="ECO:0000259" key="3">
    <source>
        <dbReference type="PROSITE" id="PS51029"/>
    </source>
</evidence>
<feature type="compositionally biased region" description="Acidic residues" evidence="2">
    <location>
        <begin position="164"/>
        <end position="174"/>
    </location>
</feature>
<proteinExistence type="predicted"/>
<dbReference type="PANTHER" id="PTHR12243">
    <property type="entry name" value="MADF DOMAIN TRANSCRIPTION FACTOR"/>
    <property type="match status" value="1"/>
</dbReference>
<feature type="region of interest" description="Disordered" evidence="2">
    <location>
        <begin position="1"/>
        <end position="34"/>
    </location>
</feature>
<dbReference type="OrthoDB" id="6147983at2759"/>
<gene>
    <name evidence="6" type="primary">LOC117570792</name>
</gene>
<comment type="subcellular location">
    <subcellularLocation>
        <location evidence="1">Nucleus</location>
    </subcellularLocation>
</comment>
<dbReference type="GeneID" id="117570792"/>
<dbReference type="GO" id="GO:0005634">
    <property type="term" value="C:nucleus"/>
    <property type="evidence" value="ECO:0007669"/>
    <property type="project" value="UniProtKB-SubCell"/>
</dbReference>
<dbReference type="PROSITE" id="PS51031">
    <property type="entry name" value="BESS"/>
    <property type="match status" value="1"/>
</dbReference>
<reference evidence="6" key="1">
    <citation type="submission" date="2025-08" db="UniProtKB">
        <authorList>
            <consortium name="RefSeq"/>
        </authorList>
    </citation>
    <scope>IDENTIFICATION</scope>
    <source>
        <strain evidence="6">15112-1751.03</strain>
        <tissue evidence="6">Whole Adult</tissue>
    </source>
</reference>
<sequence>MNTRRSTGSINTNNNYTNHNNNNSEKRNNRNKSLSRSLVAATAITTNAITPELHAINAKICRLVEQHPCMYDRSHPSYMRKSHVERAWDDIASQMNDDIDSCKERFRNIRTSFARSINVQRRANRVKPYYLSEELEFLKKHITPGVPVPIKGRRSRDSVRRGDEGDDDEAEELVQEPGALLHIKHSMSSGEEDNSSDSSEWASQEHAQSVASEAKQPSDDEQQKLIANAAIPPKKRRRTVVEGAPATEPTNNNGDVAVETKPTIDFDDAFLQGLRPEMNHMNFHQKLYFKRRVYELLGSIFEENEPPNNNINQVHSNGHPTATPSPNALQHLGLLPRAGLLQLPKLAPKPTKDL</sequence>
<evidence type="ECO:0000259" key="4">
    <source>
        <dbReference type="PROSITE" id="PS51031"/>
    </source>
</evidence>
<dbReference type="PANTHER" id="PTHR12243:SF60">
    <property type="entry name" value="SI:CH211-15D5.12-RELATED"/>
    <property type="match status" value="1"/>
</dbReference>
<evidence type="ECO:0000313" key="5">
    <source>
        <dbReference type="Proteomes" id="UP000515160"/>
    </source>
</evidence>